<protein>
    <submittedName>
        <fullName evidence="1">Uncharacterized protein</fullName>
    </submittedName>
</protein>
<organism evidence="1 2">
    <name type="scientific">Candidatus Falkowbacteria bacterium CG10_big_fil_rev_8_21_14_0_10_39_11</name>
    <dbReference type="NCBI Taxonomy" id="1974565"/>
    <lineage>
        <taxon>Bacteria</taxon>
        <taxon>Candidatus Falkowiibacteriota</taxon>
    </lineage>
</organism>
<evidence type="ECO:0000313" key="2">
    <source>
        <dbReference type="Proteomes" id="UP000229901"/>
    </source>
</evidence>
<reference evidence="2" key="1">
    <citation type="submission" date="2017-09" db="EMBL/GenBank/DDBJ databases">
        <title>Depth-based differentiation of microbial function through sediment-hosted aquifers and enrichment of novel symbionts in the deep terrestrial subsurface.</title>
        <authorList>
            <person name="Probst A.J."/>
            <person name="Ladd B."/>
            <person name="Jarett J.K."/>
            <person name="Geller-Mcgrath D.E."/>
            <person name="Sieber C.M.K."/>
            <person name="Emerson J.B."/>
            <person name="Anantharaman K."/>
            <person name="Thomas B.C."/>
            <person name="Malmstrom R."/>
            <person name="Stieglmeier M."/>
            <person name="Klingl A."/>
            <person name="Woyke T."/>
            <person name="Ryan C.M."/>
            <person name="Banfield J.F."/>
        </authorList>
    </citation>
    <scope>NUCLEOTIDE SEQUENCE [LARGE SCALE GENOMIC DNA]</scope>
</reference>
<dbReference type="AlphaFoldDB" id="A0A2H0V5U2"/>
<accession>A0A2H0V5U2</accession>
<dbReference type="EMBL" id="PFAP01000005">
    <property type="protein sequence ID" value="PIR94438.1"/>
    <property type="molecule type" value="Genomic_DNA"/>
</dbReference>
<dbReference type="Proteomes" id="UP000229901">
    <property type="component" value="Unassembled WGS sequence"/>
</dbReference>
<evidence type="ECO:0000313" key="1">
    <source>
        <dbReference type="EMBL" id="PIR94438.1"/>
    </source>
</evidence>
<proteinExistence type="predicted"/>
<sequence length="145" mass="16619">MAKRVGVWLFIIFCLTDCSRVSECLQGKNLFGPFRVIKSQRFQKFFTSEYDRSPGSDIMVSWERTAGEIITSKIPIDKFNTIVDDTVETPRISFVFTSTYLNSEINCSNGDMVDVVKNPNISINGYLVQADVVMNRKTYEEEDIF</sequence>
<gene>
    <name evidence="1" type="ORF">COT97_01115</name>
</gene>
<name>A0A2H0V5U2_9BACT</name>
<comment type="caution">
    <text evidence="1">The sequence shown here is derived from an EMBL/GenBank/DDBJ whole genome shotgun (WGS) entry which is preliminary data.</text>
</comment>